<proteinExistence type="predicted"/>
<gene>
    <name evidence="1" type="ORF">ABDJ38_02170</name>
</gene>
<accession>A0ABV0CSX4</accession>
<name>A0ABV0CSX4_9SPHN</name>
<protein>
    <recommendedName>
        <fullName evidence="3">ATP-binding protein</fullName>
    </recommendedName>
</protein>
<keyword evidence="2" id="KW-1185">Reference proteome</keyword>
<dbReference type="Proteomes" id="UP001484535">
    <property type="component" value="Unassembled WGS sequence"/>
</dbReference>
<reference evidence="1 2" key="1">
    <citation type="submission" date="2024-05" db="EMBL/GenBank/DDBJ databases">
        <authorList>
            <person name="Park S."/>
        </authorList>
    </citation>
    <scope>NUCLEOTIDE SEQUENCE [LARGE SCALE GENOMIC DNA]</scope>
    <source>
        <strain evidence="1 2">DGU5</strain>
    </source>
</reference>
<organism evidence="1 2">
    <name type="scientific">Aurantiacibacter flavus</name>
    <dbReference type="NCBI Taxonomy" id="3145232"/>
    <lineage>
        <taxon>Bacteria</taxon>
        <taxon>Pseudomonadati</taxon>
        <taxon>Pseudomonadota</taxon>
        <taxon>Alphaproteobacteria</taxon>
        <taxon>Sphingomonadales</taxon>
        <taxon>Erythrobacteraceae</taxon>
        <taxon>Aurantiacibacter</taxon>
    </lineage>
</organism>
<evidence type="ECO:0000313" key="2">
    <source>
        <dbReference type="Proteomes" id="UP001484535"/>
    </source>
</evidence>
<sequence length="192" mass="21611">MDDEANAAFDRIEGRIAPEAFKGMWRSFSEALVNSVQHAYIEPRGTAGSRMRSKRWWMLTQELEGELTVMVCDLGIGIPRSLPLKWEESVVAQLISKFDSSKGPDVKAIRTALEISKTRTQEAHRGKGLPQIWQAVREVSGRGVSIFSNRARLTWNGATDKEHEFEYSDSIKGTIVAWSVKTIDGDNNDHVY</sequence>
<comment type="caution">
    <text evidence="1">The sequence shown here is derived from an EMBL/GenBank/DDBJ whole genome shotgun (WGS) entry which is preliminary data.</text>
</comment>
<dbReference type="RefSeq" id="WP_346783433.1">
    <property type="nucleotide sequence ID" value="NZ_JBDLBR010000001.1"/>
</dbReference>
<evidence type="ECO:0000313" key="1">
    <source>
        <dbReference type="EMBL" id="MEN7535977.1"/>
    </source>
</evidence>
<dbReference type="EMBL" id="JBDLBR010000001">
    <property type="protein sequence ID" value="MEN7535977.1"/>
    <property type="molecule type" value="Genomic_DNA"/>
</dbReference>
<evidence type="ECO:0008006" key="3">
    <source>
        <dbReference type="Google" id="ProtNLM"/>
    </source>
</evidence>